<name>A0A5K7X335_9BACT</name>
<accession>A0A5K7X335</accession>
<proteinExistence type="predicted"/>
<sequence>MVGQVLNACRRQRISHMGPRQNLSRGACAQRLSASKDLSH</sequence>
<evidence type="ECO:0000313" key="3">
    <source>
        <dbReference type="Proteomes" id="UP000326837"/>
    </source>
</evidence>
<keyword evidence="3" id="KW-1185">Reference proteome</keyword>
<dbReference type="EMBL" id="AP021861">
    <property type="protein sequence ID" value="BBO31074.1"/>
    <property type="molecule type" value="Genomic_DNA"/>
</dbReference>
<feature type="region of interest" description="Disordered" evidence="1">
    <location>
        <begin position="13"/>
        <end position="40"/>
    </location>
</feature>
<gene>
    <name evidence="2" type="ORF">PLANPX_0686</name>
</gene>
<dbReference type="KEGG" id="lpav:PLANPX_0686"/>
<evidence type="ECO:0000256" key="1">
    <source>
        <dbReference type="SAM" id="MobiDB-lite"/>
    </source>
</evidence>
<dbReference type="AlphaFoldDB" id="A0A5K7X335"/>
<evidence type="ECO:0000313" key="2">
    <source>
        <dbReference type="EMBL" id="BBO31074.1"/>
    </source>
</evidence>
<organism evidence="2 3">
    <name type="scientific">Lacipirellula parvula</name>
    <dbReference type="NCBI Taxonomy" id="2650471"/>
    <lineage>
        <taxon>Bacteria</taxon>
        <taxon>Pseudomonadati</taxon>
        <taxon>Planctomycetota</taxon>
        <taxon>Planctomycetia</taxon>
        <taxon>Pirellulales</taxon>
        <taxon>Lacipirellulaceae</taxon>
        <taxon>Lacipirellula</taxon>
    </lineage>
</organism>
<protein>
    <submittedName>
        <fullName evidence="2">Uncharacterized protein</fullName>
    </submittedName>
</protein>
<dbReference type="Proteomes" id="UP000326837">
    <property type="component" value="Chromosome"/>
</dbReference>
<reference evidence="3" key="1">
    <citation type="submission" date="2019-10" db="EMBL/GenBank/DDBJ databases">
        <title>Lacipirellula parvula gen. nov., sp. nov., representing a lineage of planctomycetes widespread in freshwater anoxic habitats, and description of the family Lacipirellulaceae.</title>
        <authorList>
            <person name="Dedysh S.N."/>
            <person name="Kulichevskaya I.S."/>
            <person name="Beletsky A.V."/>
            <person name="Rakitin A.L."/>
            <person name="Mardanov A.V."/>
            <person name="Ivanova A.A."/>
            <person name="Saltykova V.X."/>
            <person name="Rijpstra W.I.C."/>
            <person name="Sinninghe Damste J.S."/>
            <person name="Ravin N.V."/>
        </authorList>
    </citation>
    <scope>NUCLEOTIDE SEQUENCE [LARGE SCALE GENOMIC DNA]</scope>
    <source>
        <strain evidence="3">PX69</strain>
    </source>
</reference>